<organism evidence="2 3">
    <name type="scientific">Candidatus Accumulibacter affinis</name>
    <dbReference type="NCBI Taxonomy" id="2954384"/>
    <lineage>
        <taxon>Bacteria</taxon>
        <taxon>Pseudomonadati</taxon>
        <taxon>Pseudomonadota</taxon>
        <taxon>Betaproteobacteria</taxon>
        <taxon>Candidatus Accumulibacter</taxon>
    </lineage>
</organism>
<dbReference type="AlphaFoldDB" id="A0A935W8F9"/>
<protein>
    <recommendedName>
        <fullName evidence="4">Secreted protein</fullName>
    </recommendedName>
</protein>
<comment type="caution">
    <text evidence="2">The sequence shown here is derived from an EMBL/GenBank/DDBJ whole genome shotgun (WGS) entry which is preliminary data.</text>
</comment>
<gene>
    <name evidence="2" type="ORF">IPK02_21830</name>
</gene>
<dbReference type="EMBL" id="JADJOT010000012">
    <property type="protein sequence ID" value="MBK7956365.1"/>
    <property type="molecule type" value="Genomic_DNA"/>
</dbReference>
<name>A0A935W8F9_9PROT</name>
<accession>A0A935W8F9</accession>
<feature type="signal peptide" evidence="1">
    <location>
        <begin position="1"/>
        <end position="22"/>
    </location>
</feature>
<reference evidence="2 3" key="1">
    <citation type="submission" date="2020-10" db="EMBL/GenBank/DDBJ databases">
        <title>Connecting structure to function with the recovery of over 1000 high-quality activated sludge metagenome-assembled genomes encoding full-length rRNA genes using long-read sequencing.</title>
        <authorList>
            <person name="Singleton C.M."/>
            <person name="Petriglieri F."/>
            <person name="Kristensen J.M."/>
            <person name="Kirkegaard R.H."/>
            <person name="Michaelsen T.Y."/>
            <person name="Andersen M.H."/>
            <person name="Karst S.M."/>
            <person name="Dueholm M.S."/>
            <person name="Nielsen P.H."/>
            <person name="Albertsen M."/>
        </authorList>
    </citation>
    <scope>NUCLEOTIDE SEQUENCE [LARGE SCALE GENOMIC DNA]</scope>
    <source>
        <strain evidence="2">Fred_18-Q3-R57-64_BAT3C.720</strain>
    </source>
</reference>
<evidence type="ECO:0000313" key="2">
    <source>
        <dbReference type="EMBL" id="MBK7956365.1"/>
    </source>
</evidence>
<evidence type="ECO:0000313" key="3">
    <source>
        <dbReference type="Proteomes" id="UP000706151"/>
    </source>
</evidence>
<dbReference type="Proteomes" id="UP000706151">
    <property type="component" value="Unassembled WGS sequence"/>
</dbReference>
<keyword evidence="1" id="KW-0732">Signal</keyword>
<evidence type="ECO:0000256" key="1">
    <source>
        <dbReference type="SAM" id="SignalP"/>
    </source>
</evidence>
<evidence type="ECO:0008006" key="4">
    <source>
        <dbReference type="Google" id="ProtNLM"/>
    </source>
</evidence>
<proteinExistence type="predicted"/>
<sequence length="211" mass="21841">MKKFTKLAFTGLLLACASTGYAGGGGHADRVCIPVDGTVTTTPIACELILPGGPPSALSSNPWGTVQWLPQCFLTEGKGKARFSGSSQLTMEVVQSLVPEAYIPPPLAPLSLTPLTFPSEAVRSQLNVFTSNAMLTGKIRNYTGTLYTRDTGVITVDITPDGEQTVGQVLKIVGGSPGSDFEGATGMIAVAGQEVGGGAFYTGEVCVKPKK</sequence>
<feature type="chain" id="PRO_5037511283" description="Secreted protein" evidence="1">
    <location>
        <begin position="23"/>
        <end position="211"/>
    </location>
</feature>